<dbReference type="SUPFAM" id="SSF47216">
    <property type="entry name" value="Proteasome activator"/>
    <property type="match status" value="1"/>
</dbReference>
<evidence type="ECO:0000256" key="3">
    <source>
        <dbReference type="SAM" id="MobiDB-lite"/>
    </source>
</evidence>
<evidence type="ECO:0000256" key="2">
    <source>
        <dbReference type="ARBA" id="ARBA00022942"/>
    </source>
</evidence>
<sequence length="317" mass="35414">MPSFAKPSVASTAAPFLVGAMKDSPDKLVLDDLLASSRSRALRIIREDIPGKIVHIQHLLLGESDPSSPLWIGHLTQGDYAHAHPRMFYSGDRDSMERAGMIDGKLDGEKVVLPADITRLSKVMGAATLSELPSKKDEEESSVTESESSRTSDSGDSDEDMLYEDGKKVKEGGHWFEVVPKNKTHNDLIRLTLNVDLIVWLELEIPLIEDGNSFGADVQADLIRELDDNLKRATMFHNGMRMHWNDRTKLAMDWVKYPNLMDIPTSIAASDRFDHFLVRSHLRRLLVAYGGLLTKFERNWLKVVNPKGNSASSGGMY</sequence>
<name>A0A427YQG8_9TREE</name>
<dbReference type="PANTHER" id="PTHR10660:SF2">
    <property type="entry name" value="LD45860P"/>
    <property type="match status" value="1"/>
</dbReference>
<dbReference type="GO" id="GO:0005654">
    <property type="term" value="C:nucleoplasm"/>
    <property type="evidence" value="ECO:0007669"/>
    <property type="project" value="TreeGrafter"/>
</dbReference>
<comment type="caution">
    <text evidence="5">The sequence shown here is derived from an EMBL/GenBank/DDBJ whole genome shotgun (WGS) entry which is preliminary data.</text>
</comment>
<dbReference type="InterPro" id="IPR003186">
    <property type="entry name" value="PA28_C"/>
</dbReference>
<dbReference type="AlphaFoldDB" id="A0A427YQG8"/>
<dbReference type="GO" id="GO:2000045">
    <property type="term" value="P:regulation of G1/S transition of mitotic cell cycle"/>
    <property type="evidence" value="ECO:0007669"/>
    <property type="project" value="TreeGrafter"/>
</dbReference>
<dbReference type="GO" id="GO:0008537">
    <property type="term" value="C:proteasome activator complex"/>
    <property type="evidence" value="ECO:0007669"/>
    <property type="project" value="InterPro"/>
</dbReference>
<dbReference type="Gene3D" id="1.20.120.180">
    <property type="entry name" value="Proteasome activator pa28, C-terminal domain"/>
    <property type="match status" value="1"/>
</dbReference>
<feature type="compositionally biased region" description="Low complexity" evidence="3">
    <location>
        <begin position="143"/>
        <end position="154"/>
    </location>
</feature>
<accession>A0A427YQG8</accession>
<protein>
    <recommendedName>
        <fullName evidence="4">Proteasome activator PA28 C-terminal domain-containing protein</fullName>
    </recommendedName>
</protein>
<dbReference type="EMBL" id="RSCD01000004">
    <property type="protein sequence ID" value="RSH93319.1"/>
    <property type="molecule type" value="Genomic_DNA"/>
</dbReference>
<keyword evidence="6" id="KW-1185">Reference proteome</keyword>
<evidence type="ECO:0000313" key="5">
    <source>
        <dbReference type="EMBL" id="RSH93319.1"/>
    </source>
</evidence>
<organism evidence="5 6">
    <name type="scientific">Saitozyma podzolica</name>
    <dbReference type="NCBI Taxonomy" id="1890683"/>
    <lineage>
        <taxon>Eukaryota</taxon>
        <taxon>Fungi</taxon>
        <taxon>Dikarya</taxon>
        <taxon>Basidiomycota</taxon>
        <taxon>Agaricomycotina</taxon>
        <taxon>Tremellomycetes</taxon>
        <taxon>Tremellales</taxon>
        <taxon>Trimorphomycetaceae</taxon>
        <taxon>Saitozyma</taxon>
    </lineage>
</organism>
<keyword evidence="2" id="KW-0647">Proteasome</keyword>
<dbReference type="Pfam" id="PF02252">
    <property type="entry name" value="PA28_C"/>
    <property type="match status" value="1"/>
</dbReference>
<dbReference type="GO" id="GO:0061133">
    <property type="term" value="F:endopeptidase activator activity"/>
    <property type="evidence" value="ECO:0007669"/>
    <property type="project" value="TreeGrafter"/>
</dbReference>
<comment type="similarity">
    <text evidence="1">Belongs to the PA28 family.</text>
</comment>
<dbReference type="InterPro" id="IPR009077">
    <property type="entry name" value="Proteasome_activ_PA28"/>
</dbReference>
<evidence type="ECO:0000256" key="1">
    <source>
        <dbReference type="ARBA" id="ARBA00005883"/>
    </source>
</evidence>
<reference evidence="5 6" key="1">
    <citation type="submission" date="2018-11" db="EMBL/GenBank/DDBJ databases">
        <title>Genome sequence of Saitozyma podzolica DSM 27192.</title>
        <authorList>
            <person name="Aliyu H."/>
            <person name="Gorte O."/>
            <person name="Ochsenreither K."/>
        </authorList>
    </citation>
    <scope>NUCLEOTIDE SEQUENCE [LARGE SCALE GENOMIC DNA]</scope>
    <source>
        <strain evidence="5 6">DSM 27192</strain>
    </source>
</reference>
<dbReference type="PANTHER" id="PTHR10660">
    <property type="entry name" value="PROTEASOME REGULATOR PA28"/>
    <property type="match status" value="1"/>
</dbReference>
<dbReference type="InterPro" id="IPR036997">
    <property type="entry name" value="PA28_C_sf"/>
</dbReference>
<dbReference type="GO" id="GO:0005737">
    <property type="term" value="C:cytoplasm"/>
    <property type="evidence" value="ECO:0007669"/>
    <property type="project" value="TreeGrafter"/>
</dbReference>
<dbReference type="Proteomes" id="UP000279259">
    <property type="component" value="Unassembled WGS sequence"/>
</dbReference>
<evidence type="ECO:0000313" key="6">
    <source>
        <dbReference type="Proteomes" id="UP000279259"/>
    </source>
</evidence>
<dbReference type="InterPro" id="IPR036252">
    <property type="entry name" value="Proteasome_activ_sf"/>
</dbReference>
<evidence type="ECO:0000259" key="4">
    <source>
        <dbReference type="Pfam" id="PF02252"/>
    </source>
</evidence>
<dbReference type="GO" id="GO:0061136">
    <property type="term" value="P:regulation of proteasomal protein catabolic process"/>
    <property type="evidence" value="ECO:0007669"/>
    <property type="project" value="TreeGrafter"/>
</dbReference>
<feature type="domain" description="Proteasome activator PA28 C-terminal" evidence="4">
    <location>
        <begin position="197"/>
        <end position="312"/>
    </location>
</feature>
<feature type="region of interest" description="Disordered" evidence="3">
    <location>
        <begin position="130"/>
        <end position="161"/>
    </location>
</feature>
<proteinExistence type="inferred from homology"/>
<gene>
    <name evidence="5" type="ORF">EHS25_007673</name>
</gene>
<dbReference type="OrthoDB" id="6591885at2759"/>
<dbReference type="STRING" id="1890683.A0A427YQG8"/>